<accession>A0A561BGI8</accession>
<dbReference type="PANTHER" id="PTHR42928:SF5">
    <property type="entry name" value="BLR1237 PROTEIN"/>
    <property type="match status" value="1"/>
</dbReference>
<proteinExistence type="inferred from homology"/>
<organism evidence="3 4">
    <name type="scientific">Variovorax beijingensis</name>
    <dbReference type="NCBI Taxonomy" id="2496117"/>
    <lineage>
        <taxon>Bacteria</taxon>
        <taxon>Pseudomonadati</taxon>
        <taxon>Pseudomonadota</taxon>
        <taxon>Betaproteobacteria</taxon>
        <taxon>Burkholderiales</taxon>
        <taxon>Comamonadaceae</taxon>
        <taxon>Variovorax</taxon>
    </lineage>
</organism>
<comment type="similarity">
    <text evidence="1">Belongs to the UPF0065 (bug) family.</text>
</comment>
<dbReference type="EMBL" id="VIVL01000008">
    <property type="protein sequence ID" value="TWD77986.1"/>
    <property type="molecule type" value="Genomic_DNA"/>
</dbReference>
<evidence type="ECO:0000313" key="3">
    <source>
        <dbReference type="EMBL" id="TWD77986.1"/>
    </source>
</evidence>
<keyword evidence="2" id="KW-0732">Signal</keyword>
<dbReference type="RefSeq" id="WP_145745770.1">
    <property type="nucleotide sequence ID" value="NZ_VIVL01000008.1"/>
</dbReference>
<dbReference type="Gene3D" id="3.40.190.10">
    <property type="entry name" value="Periplasmic binding protein-like II"/>
    <property type="match status" value="1"/>
</dbReference>
<dbReference type="SUPFAM" id="SSF53850">
    <property type="entry name" value="Periplasmic binding protein-like II"/>
    <property type="match status" value="1"/>
</dbReference>
<name>A0A561BGI8_9BURK</name>
<feature type="signal peptide" evidence="2">
    <location>
        <begin position="1"/>
        <end position="30"/>
    </location>
</feature>
<evidence type="ECO:0000256" key="1">
    <source>
        <dbReference type="ARBA" id="ARBA00006987"/>
    </source>
</evidence>
<sequence length="328" mass="33947">MVLRLLRDALKIGLLAAVPLSAWTQPQAQAFPARPITMVVGFAAGGGTDTAARLLAQNLAAELGQPVVIENRAGAGGMIGAAAVAKASADGYTLFFGSGSELTVLPALKKAVPYDTLKSFKPITQVGTVSFMLVAHPSVPASSVGELTALARAKPGQLSFASYGAGSTNHLIGELFAIKTQTKLLHVPYKGSAAAATDLVSGEVQIAFDTVSVMLPYVQAGRLKALGVLSAQRTTQAPNLPTMAEAGIPDLVVDGWLGVMAPAGTSDAIVQRLDKAIGNALAKPQVAEALAQRGVKVSGEGPGPFRAFIERDQDKWRSVVQHAHIQLE</sequence>
<gene>
    <name evidence="3" type="ORF">FB547_10841</name>
</gene>
<dbReference type="CDD" id="cd13578">
    <property type="entry name" value="PBP2_Bug27"/>
    <property type="match status" value="1"/>
</dbReference>
<dbReference type="AlphaFoldDB" id="A0A561BGI8"/>
<evidence type="ECO:0000313" key="4">
    <source>
        <dbReference type="Proteomes" id="UP000319722"/>
    </source>
</evidence>
<comment type="caution">
    <text evidence="3">The sequence shown here is derived from an EMBL/GenBank/DDBJ whole genome shotgun (WGS) entry which is preliminary data.</text>
</comment>
<keyword evidence="3" id="KW-0675">Receptor</keyword>
<reference evidence="3 4" key="1">
    <citation type="submission" date="2019-06" db="EMBL/GenBank/DDBJ databases">
        <title>Sorghum-associated microbial communities from plants grown in Nebraska, USA.</title>
        <authorList>
            <person name="Schachtman D."/>
        </authorList>
    </citation>
    <scope>NUCLEOTIDE SEQUENCE [LARGE SCALE GENOMIC DNA]</scope>
    <source>
        <strain evidence="3 4">T529</strain>
    </source>
</reference>
<dbReference type="PIRSF" id="PIRSF017082">
    <property type="entry name" value="YflP"/>
    <property type="match status" value="1"/>
</dbReference>
<dbReference type="InterPro" id="IPR042100">
    <property type="entry name" value="Bug_dom1"/>
</dbReference>
<dbReference type="Pfam" id="PF03401">
    <property type="entry name" value="TctC"/>
    <property type="match status" value="1"/>
</dbReference>
<dbReference type="PANTHER" id="PTHR42928">
    <property type="entry name" value="TRICARBOXYLATE-BINDING PROTEIN"/>
    <property type="match status" value="1"/>
</dbReference>
<dbReference type="OrthoDB" id="8443386at2"/>
<feature type="chain" id="PRO_5022138168" evidence="2">
    <location>
        <begin position="31"/>
        <end position="328"/>
    </location>
</feature>
<evidence type="ECO:0000256" key="2">
    <source>
        <dbReference type="SAM" id="SignalP"/>
    </source>
</evidence>
<dbReference type="Proteomes" id="UP000319722">
    <property type="component" value="Unassembled WGS sequence"/>
</dbReference>
<protein>
    <submittedName>
        <fullName evidence="3">Tripartite-type tricarboxylate transporter receptor subunit TctC</fullName>
    </submittedName>
</protein>
<dbReference type="InterPro" id="IPR005064">
    <property type="entry name" value="BUG"/>
</dbReference>
<dbReference type="Gene3D" id="3.40.190.150">
    <property type="entry name" value="Bordetella uptake gene, domain 1"/>
    <property type="match status" value="1"/>
</dbReference>